<evidence type="ECO:0000313" key="7">
    <source>
        <dbReference type="Proteomes" id="UP000253436"/>
    </source>
</evidence>
<comment type="caution">
    <text evidence="6">The sequence shown here is derived from an EMBL/GenBank/DDBJ whole genome shotgun (WGS) entry which is preliminary data.</text>
</comment>
<feature type="chain" id="PRO_5016943649" evidence="4">
    <location>
        <begin position="23"/>
        <end position="805"/>
    </location>
</feature>
<keyword evidence="7" id="KW-1185">Reference proteome</keyword>
<feature type="domain" description="Outer membrane protein beta-barrel" evidence="5">
    <location>
        <begin position="376"/>
        <end position="779"/>
    </location>
</feature>
<dbReference type="SUPFAM" id="SSF49464">
    <property type="entry name" value="Carboxypeptidase regulatory domain-like"/>
    <property type="match status" value="1"/>
</dbReference>
<protein>
    <submittedName>
        <fullName evidence="6">Outer membrane receptor protein involved in Fe transport</fullName>
    </submittedName>
</protein>
<evidence type="ECO:0000256" key="3">
    <source>
        <dbReference type="ARBA" id="ARBA00023237"/>
    </source>
</evidence>
<dbReference type="Pfam" id="PF13715">
    <property type="entry name" value="CarbopepD_reg_2"/>
    <property type="match status" value="1"/>
</dbReference>
<organism evidence="6 7">
    <name type="scientific">Winogradskyella arenosi</name>
    <dbReference type="NCBI Taxonomy" id="533325"/>
    <lineage>
        <taxon>Bacteria</taxon>
        <taxon>Pseudomonadati</taxon>
        <taxon>Bacteroidota</taxon>
        <taxon>Flavobacteriia</taxon>
        <taxon>Flavobacteriales</taxon>
        <taxon>Flavobacteriaceae</taxon>
        <taxon>Winogradskyella</taxon>
    </lineage>
</organism>
<evidence type="ECO:0000259" key="5">
    <source>
        <dbReference type="Pfam" id="PF14905"/>
    </source>
</evidence>
<dbReference type="Gene3D" id="2.60.40.1120">
    <property type="entry name" value="Carboxypeptidase-like, regulatory domain"/>
    <property type="match status" value="1"/>
</dbReference>
<keyword evidence="6" id="KW-0675">Receptor</keyword>
<keyword evidence="3" id="KW-0998">Cell outer membrane</keyword>
<sequence length="805" mass="92104">MIISLRHCFCVIFSVLSLSLFSQEYSVSGKVVDVNQRPIEFANVVVLNAIDEDYLTGTSTDETGHFTLERLEEDSFFLKISYMGFEDYYQKIELTKDLDLKVITLKETAETLGEVTVVAKKPTITRKPDRLVFNVENTALIEGSTLSVLKNTPGVIVTDGSISIKSVAATVYINDRRVQLTSEELIQLLDTAPANSIKSIEVITIPPSNYDSDSASVINIIMSKNLITGYRGSAVVNYSQGVFPRYNAATSHFFKNNKVNLNVNYSYTGQKHNRDTDATVNYLDQSNALEEVWQSNVNRNTWSESHHLNLNFDYYFDDNNTLSLTSTGLYTPYFKYKIANRTNIYDDNAVFQSGFTADNLSRDNKFNIGTDLSFVHNFENGASLTAQTHYTFYDYDRDQNVLSNYYDNTDAFVGASEFNTTANQNTDIITGKLDYNLPFEDSSTLEMGLKYSSVNTDSDITRTDIIGNTEVINTGNTDRFNYDEKVFSAYTNYSATWEKWDINLGLRLEQTNIEGESLMMGETNTQDYLNLFPNVSLLYNISDAISVYGNYKRSISRPLYTNLNPFTFYLNENTVVKGNPNLTPSYRNHYVIGTSFLRHFSVEAYYSHFDGDIVELAYQDNSTNIFSYTPTNLDRKVDYGFDFLFHKQLTERYYISAITSFFNLTEEVEINNSTVKMERWSNYSVLYNGLTFLEDNSLNVGLTLTWVGKNVHKLHTVEHRLFSDLGISKSIMKRKGVISLTIEDLFNLQDTDASQRYLNQWNSYFNDSDTRYIRLGFRYNFGNTKLNTNERRTSAEERTRLGNLK</sequence>
<evidence type="ECO:0000256" key="2">
    <source>
        <dbReference type="ARBA" id="ARBA00023136"/>
    </source>
</evidence>
<dbReference type="SUPFAM" id="SSF56935">
    <property type="entry name" value="Porins"/>
    <property type="match status" value="1"/>
</dbReference>
<dbReference type="RefSeq" id="WP_114308125.1">
    <property type="nucleotide sequence ID" value="NZ_QPJO01000001.1"/>
</dbReference>
<dbReference type="OrthoDB" id="8764943at2"/>
<feature type="signal peptide" evidence="4">
    <location>
        <begin position="1"/>
        <end position="22"/>
    </location>
</feature>
<evidence type="ECO:0000256" key="4">
    <source>
        <dbReference type="SAM" id="SignalP"/>
    </source>
</evidence>
<comment type="subcellular location">
    <subcellularLocation>
        <location evidence="1">Cell outer membrane</location>
    </subcellularLocation>
</comment>
<dbReference type="GO" id="GO:0009279">
    <property type="term" value="C:cell outer membrane"/>
    <property type="evidence" value="ECO:0007669"/>
    <property type="project" value="UniProtKB-SubCell"/>
</dbReference>
<dbReference type="InterPro" id="IPR041700">
    <property type="entry name" value="OMP_b-brl_3"/>
</dbReference>
<dbReference type="Gene3D" id="2.40.170.20">
    <property type="entry name" value="TonB-dependent receptor, beta-barrel domain"/>
    <property type="match status" value="1"/>
</dbReference>
<name>A0A368ZNV8_9FLAO</name>
<evidence type="ECO:0000313" key="6">
    <source>
        <dbReference type="EMBL" id="RCW93613.1"/>
    </source>
</evidence>
<dbReference type="EMBL" id="QPJO01000001">
    <property type="protein sequence ID" value="RCW93613.1"/>
    <property type="molecule type" value="Genomic_DNA"/>
</dbReference>
<dbReference type="Pfam" id="PF14905">
    <property type="entry name" value="OMP_b-brl_3"/>
    <property type="match status" value="1"/>
</dbReference>
<keyword evidence="4" id="KW-0732">Signal</keyword>
<keyword evidence="2" id="KW-0472">Membrane</keyword>
<dbReference type="InterPro" id="IPR036942">
    <property type="entry name" value="Beta-barrel_TonB_sf"/>
</dbReference>
<gene>
    <name evidence="6" type="ORF">DFQ08_101409</name>
</gene>
<reference evidence="6 7" key="1">
    <citation type="submission" date="2018-07" db="EMBL/GenBank/DDBJ databases">
        <title>Genomic Encyclopedia of Type Strains, Phase III (KMG-III): the genomes of soil and plant-associated and newly described type strains.</title>
        <authorList>
            <person name="Whitman W."/>
        </authorList>
    </citation>
    <scope>NUCLEOTIDE SEQUENCE [LARGE SCALE GENOMIC DNA]</scope>
    <source>
        <strain evidence="6 7">CECT 7958</strain>
    </source>
</reference>
<dbReference type="InterPro" id="IPR008969">
    <property type="entry name" value="CarboxyPept-like_regulatory"/>
</dbReference>
<dbReference type="Proteomes" id="UP000253436">
    <property type="component" value="Unassembled WGS sequence"/>
</dbReference>
<accession>A0A368ZNV8</accession>
<evidence type="ECO:0000256" key="1">
    <source>
        <dbReference type="ARBA" id="ARBA00004442"/>
    </source>
</evidence>
<dbReference type="AlphaFoldDB" id="A0A368ZNV8"/>
<proteinExistence type="predicted"/>